<dbReference type="InterPro" id="IPR002575">
    <property type="entry name" value="Aminoglycoside_PTrfase"/>
</dbReference>
<dbReference type="Gene3D" id="3.90.1200.10">
    <property type="match status" value="1"/>
</dbReference>
<proteinExistence type="predicted"/>
<feature type="transmembrane region" description="Helical" evidence="4">
    <location>
        <begin position="267"/>
        <end position="292"/>
    </location>
</feature>
<feature type="region of interest" description="Disordered" evidence="3">
    <location>
        <begin position="1"/>
        <end position="25"/>
    </location>
</feature>
<dbReference type="Gene3D" id="1.20.1250.20">
    <property type="entry name" value="MFS general substrate transporter like domains"/>
    <property type="match status" value="2"/>
</dbReference>
<feature type="transmembrane region" description="Helical" evidence="4">
    <location>
        <begin position="108"/>
        <end position="127"/>
    </location>
</feature>
<dbReference type="InterPro" id="IPR051035">
    <property type="entry name" value="Mito_inheritance_9"/>
</dbReference>
<dbReference type="Gene3D" id="3.30.200.20">
    <property type="entry name" value="Phosphorylase Kinase, domain 1"/>
    <property type="match status" value="1"/>
</dbReference>
<evidence type="ECO:0000256" key="2">
    <source>
        <dbReference type="SAM" id="Coils"/>
    </source>
</evidence>
<dbReference type="SUPFAM" id="SSF103473">
    <property type="entry name" value="MFS general substrate transporter"/>
    <property type="match status" value="1"/>
</dbReference>
<keyword evidence="4" id="KW-1133">Transmembrane helix</keyword>
<evidence type="ECO:0000256" key="1">
    <source>
        <dbReference type="ARBA" id="ARBA00004141"/>
    </source>
</evidence>
<accession>A0ABR3YBG4</accession>
<comment type="subcellular location">
    <subcellularLocation>
        <location evidence="1">Membrane</location>
        <topology evidence="1">Multi-pass membrane protein</topology>
    </subcellularLocation>
</comment>
<feature type="transmembrane region" description="Helical" evidence="4">
    <location>
        <begin position="65"/>
        <end position="88"/>
    </location>
</feature>
<organism evidence="6 7">
    <name type="scientific">Paecilomyces lecythidis</name>
    <dbReference type="NCBI Taxonomy" id="3004212"/>
    <lineage>
        <taxon>Eukaryota</taxon>
        <taxon>Fungi</taxon>
        <taxon>Dikarya</taxon>
        <taxon>Ascomycota</taxon>
        <taxon>Pezizomycotina</taxon>
        <taxon>Eurotiomycetes</taxon>
        <taxon>Eurotiomycetidae</taxon>
        <taxon>Eurotiales</taxon>
        <taxon>Thermoascaceae</taxon>
        <taxon>Paecilomyces</taxon>
    </lineage>
</organism>
<feature type="transmembrane region" description="Helical" evidence="4">
    <location>
        <begin position="359"/>
        <end position="384"/>
    </location>
</feature>
<evidence type="ECO:0000313" key="6">
    <source>
        <dbReference type="EMBL" id="KAL1885296.1"/>
    </source>
</evidence>
<feature type="transmembrane region" description="Helical" evidence="4">
    <location>
        <begin position="134"/>
        <end position="153"/>
    </location>
</feature>
<dbReference type="Proteomes" id="UP001583193">
    <property type="component" value="Unassembled WGS sequence"/>
</dbReference>
<protein>
    <recommendedName>
        <fullName evidence="5">Aminoglycoside phosphotransferase domain-containing protein</fullName>
    </recommendedName>
</protein>
<dbReference type="InterPro" id="IPR011009">
    <property type="entry name" value="Kinase-like_dom_sf"/>
</dbReference>
<dbReference type="Pfam" id="PF07690">
    <property type="entry name" value="MFS_1"/>
    <property type="match status" value="1"/>
</dbReference>
<comment type="caution">
    <text evidence="6">The sequence shown here is derived from an EMBL/GenBank/DDBJ whole genome shotgun (WGS) entry which is preliminary data.</text>
</comment>
<gene>
    <name evidence="6" type="ORF">Plec18167_001953</name>
</gene>
<dbReference type="EMBL" id="JAVDPF010000003">
    <property type="protein sequence ID" value="KAL1885296.1"/>
    <property type="molecule type" value="Genomic_DNA"/>
</dbReference>
<reference evidence="6 7" key="1">
    <citation type="journal article" date="2024" name="IMA Fungus">
        <title>IMA Genome - F19 : A genome assembly and annotation guide to empower mycologists, including annotated draft genome sequences of Ceratocystis pirilliformis, Diaporthe australafricana, Fusarium ophioides, Paecilomyces lecythidis, and Sporothrix stenoceras.</title>
        <authorList>
            <person name="Aylward J."/>
            <person name="Wilson A.M."/>
            <person name="Visagie C.M."/>
            <person name="Spraker J."/>
            <person name="Barnes I."/>
            <person name="Buitendag C."/>
            <person name="Ceriani C."/>
            <person name="Del Mar Angel L."/>
            <person name="du Plessis D."/>
            <person name="Fuchs T."/>
            <person name="Gasser K."/>
            <person name="Kramer D."/>
            <person name="Li W."/>
            <person name="Munsamy K."/>
            <person name="Piso A."/>
            <person name="Price J.L."/>
            <person name="Sonnekus B."/>
            <person name="Thomas C."/>
            <person name="van der Nest A."/>
            <person name="van Dijk A."/>
            <person name="van Heerden A."/>
            <person name="van Vuuren N."/>
            <person name="Yilmaz N."/>
            <person name="Duong T.A."/>
            <person name="van der Merwe N.A."/>
            <person name="Wingfield M.J."/>
            <person name="Wingfield B.D."/>
        </authorList>
    </citation>
    <scope>NUCLEOTIDE SEQUENCE [LARGE SCALE GENOMIC DNA]</scope>
    <source>
        <strain evidence="6 7">CMW 18167</strain>
    </source>
</reference>
<dbReference type="SUPFAM" id="SSF56112">
    <property type="entry name" value="Protein kinase-like (PK-like)"/>
    <property type="match status" value="1"/>
</dbReference>
<feature type="transmembrane region" description="Helical" evidence="4">
    <location>
        <begin position="193"/>
        <end position="214"/>
    </location>
</feature>
<feature type="transmembrane region" description="Helical" evidence="4">
    <location>
        <begin position="304"/>
        <end position="323"/>
    </location>
</feature>
<name>A0ABR3YBG4_9EURO</name>
<dbReference type="InterPro" id="IPR011701">
    <property type="entry name" value="MFS"/>
</dbReference>
<dbReference type="InterPro" id="IPR036259">
    <property type="entry name" value="MFS_trans_sf"/>
</dbReference>
<keyword evidence="4" id="KW-0812">Transmembrane</keyword>
<feature type="transmembrane region" description="Helical" evidence="4">
    <location>
        <begin position="159"/>
        <end position="186"/>
    </location>
</feature>
<dbReference type="Pfam" id="PF01636">
    <property type="entry name" value="APH"/>
    <property type="match status" value="1"/>
</dbReference>
<feature type="domain" description="Aminoglycoside phosphotransferase" evidence="5">
    <location>
        <begin position="515"/>
        <end position="752"/>
    </location>
</feature>
<feature type="transmembrane region" description="Helical" evidence="4">
    <location>
        <begin position="423"/>
        <end position="443"/>
    </location>
</feature>
<keyword evidence="4" id="KW-0472">Membrane</keyword>
<evidence type="ECO:0000256" key="3">
    <source>
        <dbReference type="SAM" id="MobiDB-lite"/>
    </source>
</evidence>
<feature type="transmembrane region" description="Helical" evidence="4">
    <location>
        <begin position="335"/>
        <end position="353"/>
    </location>
</feature>
<dbReference type="CDD" id="cd17352">
    <property type="entry name" value="MFS_MCT_SLC16"/>
    <property type="match status" value="1"/>
</dbReference>
<evidence type="ECO:0000256" key="4">
    <source>
        <dbReference type="SAM" id="Phobius"/>
    </source>
</evidence>
<feature type="coiled-coil region" evidence="2">
    <location>
        <begin position="881"/>
        <end position="908"/>
    </location>
</feature>
<feature type="transmembrane region" description="Helical" evidence="4">
    <location>
        <begin position="396"/>
        <end position="417"/>
    </location>
</feature>
<dbReference type="PANTHER" id="PTHR36091">
    <property type="entry name" value="ALTERED INHERITANCE OF MITOCHONDRIA PROTEIN 9, MITOCHONDRIAL"/>
    <property type="match status" value="1"/>
</dbReference>
<evidence type="ECO:0000313" key="7">
    <source>
        <dbReference type="Proteomes" id="UP001583193"/>
    </source>
</evidence>
<keyword evidence="2" id="KW-0175">Coiled coil</keyword>
<keyword evidence="7" id="KW-1185">Reference proteome</keyword>
<evidence type="ECO:0000259" key="5">
    <source>
        <dbReference type="Pfam" id="PF01636"/>
    </source>
</evidence>
<feature type="transmembrane region" description="Helical" evidence="4">
    <location>
        <begin position="226"/>
        <end position="246"/>
    </location>
</feature>
<sequence>MGEQLQHTSDFGHRLNPSQDEAFGSQPTLAGVEATGHNASPAEQIEPEVLEKPAAGPGPVPNGGLVAWLHVLGGFILFFNTWGILNAFGVFQTYYESGALFHKTSSDISWIGSIQSYMLLTVSFFSGPIYDRGYLRSLLVVGSFGIVFGHMMLSLCKEYWQVLLAQGFCVGIGAGCLFVPCVALLPTYFSTKLGLAVGLAASGSSLGGVIYPIVLFRLIDRIGFGWSVRVLGFIALGTLLIPIAIMRMRVKAPKARALIDWSAFTDVSYMTFVLSTLVGFMGLFVILFYISYYTEDQRITDTTMAFYIIPIFNAASCFGRTLPNSLADKTGPFNLVAPGAIGTGVLILCMMAVKSEAAIIVVAILTGFLSGVFIAMPPLCFVALTKDKTKIGTRIGMGYGMIGFGVLAGGPGGGAILGNTDPLNWNGIWIFGGVTACVAGVIFNENLRLAERRVPFDVDALAKVVCSSIDRPLSSLISITKLAEGGFNRILQGTFDDGYQVLARIPYHTTVPRRLAVASEAATLDLLSSHDIPVPKVLGYSPDRTNPVGTEYLLLEKLEGVPLSEQWFTMDDKTRVKIMRQIVDIEKRVMSIPLPASGSIYYRCDLKSSGSAISITTEPFPTRDGFAIGPSSQLEWWYRERALLDVDRGPWDAFLTCLEAPAKREISFCEHFGKPRLHVERYLRELHQFQLQSPETQIGLLADYLKLAPSLDISSSHPLARPVLRHPDFSPNNILVNASGDIVGIIDWQHAVALPLCLCAGIPKHFQNWGDPLSESLAKPEVQLPEHFHGLSKDEQEAVKETMRRRLVHFYYAGLTMREIPDHFEALMNENAMLRAKLFDRAGAPWEGDSASLQYVLLQVYQNWPVHLDGVPSAKSIKCPIDFSDEEIREITNRYDQKQEKMTELEEMREVVGIDALGWVPDDEQLEKSKTIAQKIKEDFLEHSTTEEERIAVEEHFPFDDHEEDV</sequence>
<dbReference type="PANTHER" id="PTHR36091:SF2">
    <property type="entry name" value="AMINOGLYCOSIDE PHOSPHOTRANSFERASE DOMAIN-CONTAINING PROTEIN"/>
    <property type="match status" value="1"/>
</dbReference>